<reference evidence="1 2" key="1">
    <citation type="submission" date="2017-11" db="EMBL/GenBank/DDBJ databases">
        <title>Complete genome of a free-living desiccation-tolerant cyanobacterium and its photosynthetic adaptation to extreme terrestrial habitat.</title>
        <authorList>
            <person name="Shang J."/>
        </authorList>
    </citation>
    <scope>NUCLEOTIDE SEQUENCE [LARGE SCALE GENOMIC DNA]</scope>
    <source>
        <strain evidence="1 2">CCNUN1</strain>
    </source>
</reference>
<organism evidence="1 2">
    <name type="scientific">Nostoc flagelliforme CCNUN1</name>
    <dbReference type="NCBI Taxonomy" id="2038116"/>
    <lineage>
        <taxon>Bacteria</taxon>
        <taxon>Bacillati</taxon>
        <taxon>Cyanobacteriota</taxon>
        <taxon>Cyanophyceae</taxon>
        <taxon>Nostocales</taxon>
        <taxon>Nostocaceae</taxon>
        <taxon>Nostoc</taxon>
    </lineage>
</organism>
<evidence type="ECO:0000313" key="1">
    <source>
        <dbReference type="EMBL" id="AUB40061.1"/>
    </source>
</evidence>
<name>A0A2K8SX80_9NOSO</name>
<dbReference type="EMBL" id="CP024785">
    <property type="protein sequence ID" value="AUB40061.1"/>
    <property type="molecule type" value="Genomic_DNA"/>
</dbReference>
<keyword evidence="2" id="KW-1185">Reference proteome</keyword>
<accession>A0A2K8SX80</accession>
<gene>
    <name evidence="1" type="ORF">COO91_06058</name>
</gene>
<dbReference type="KEGG" id="nfl:COO91_06058"/>
<sequence>MGICQKSFKKLYLFSVGNKTVILQENHSAVKENLITKSIL</sequence>
<dbReference type="AlphaFoldDB" id="A0A2K8SX80"/>
<evidence type="ECO:0000313" key="2">
    <source>
        <dbReference type="Proteomes" id="UP000232003"/>
    </source>
</evidence>
<protein>
    <submittedName>
        <fullName evidence="1">Uncharacterized protein</fullName>
    </submittedName>
</protein>
<dbReference type="Proteomes" id="UP000232003">
    <property type="component" value="Chromosome"/>
</dbReference>
<proteinExistence type="predicted"/>